<name>A0A1P8K903_9BURK</name>
<dbReference type="RefSeq" id="WP_029708702.1">
    <property type="nucleotide sequence ID" value="NZ_CP019239.1"/>
</dbReference>
<organism evidence="2 3">
    <name type="scientific">Rhodoferax saidenbachensis</name>
    <dbReference type="NCBI Taxonomy" id="1484693"/>
    <lineage>
        <taxon>Bacteria</taxon>
        <taxon>Pseudomonadati</taxon>
        <taxon>Pseudomonadota</taxon>
        <taxon>Betaproteobacteria</taxon>
        <taxon>Burkholderiales</taxon>
        <taxon>Comamonadaceae</taxon>
        <taxon>Rhodoferax</taxon>
    </lineage>
</organism>
<dbReference type="Gene3D" id="3.40.1550.10">
    <property type="entry name" value="CheC-like"/>
    <property type="match status" value="1"/>
</dbReference>
<reference evidence="2 3" key="1">
    <citation type="submission" date="2017-01" db="EMBL/GenBank/DDBJ databases">
        <authorList>
            <person name="Mah S.A."/>
            <person name="Swanson W.J."/>
            <person name="Moy G.W."/>
            <person name="Vacquier V.D."/>
        </authorList>
    </citation>
    <scope>NUCLEOTIDE SEQUENCE [LARGE SCALE GENOMIC DNA]</scope>
    <source>
        <strain evidence="2 3">DSM 22694</strain>
    </source>
</reference>
<accession>A0A1P8K903</accession>
<protein>
    <submittedName>
        <fullName evidence="2">Chemotaxis protein CheX</fullName>
    </submittedName>
</protein>
<dbReference type="STRING" id="1484693.RS694_07995"/>
<dbReference type="KEGG" id="rsb:RS694_07995"/>
<evidence type="ECO:0000256" key="1">
    <source>
        <dbReference type="ARBA" id="ARBA00022500"/>
    </source>
</evidence>
<dbReference type="InterPro" id="IPR028976">
    <property type="entry name" value="CheC-like_sf"/>
</dbReference>
<evidence type="ECO:0000313" key="2">
    <source>
        <dbReference type="EMBL" id="APW42481.1"/>
    </source>
</evidence>
<dbReference type="EMBL" id="CP019239">
    <property type="protein sequence ID" value="APW42481.1"/>
    <property type="molecule type" value="Genomic_DNA"/>
</dbReference>
<keyword evidence="1" id="KW-0145">Chemotaxis</keyword>
<proteinExistence type="predicted"/>
<keyword evidence="3" id="KW-1185">Reference proteome</keyword>
<dbReference type="AlphaFoldDB" id="A0A1P8K903"/>
<dbReference type="GO" id="GO:0006935">
    <property type="term" value="P:chemotaxis"/>
    <property type="evidence" value="ECO:0007669"/>
    <property type="project" value="UniProtKB-KW"/>
</dbReference>
<evidence type="ECO:0000313" key="3">
    <source>
        <dbReference type="Proteomes" id="UP000186110"/>
    </source>
</evidence>
<sequence>MEEKAALVSKVLVLDDNKQCLVKIKNFCEANSLVGVKAQPHTVQSVLNSNIDLGCVFLAEDFDGSPGAGLELGRMVHAMRPDLPIFLRRESNNLSGLEDKDQKVFFRAFSIDEMDALACAIQDCIFSLSYPSKLIRGIAEMSKIAIDSQFKGLVSEIETPYTVRDRLIFGEIYTLIPIEGSWCRGYMMLQVAEEPLMKLVRSNRTPVAPQDIGDFRNLNSLLGEITNLIWGSFKNRYIATDTNSNYVGQVPIVINHSHRYISFGSENPQLCFKYTLVDQENAGLQHLTIYQRFVFNLNWSPEDYSENEVSVHEFIDSGELELF</sequence>
<dbReference type="eggNOG" id="ENOG502Z9Y7">
    <property type="taxonomic scope" value="Bacteria"/>
</dbReference>
<dbReference type="Proteomes" id="UP000186110">
    <property type="component" value="Chromosome"/>
</dbReference>
<gene>
    <name evidence="2" type="ORF">RS694_07995</name>
</gene>